<feature type="transmembrane region" description="Helical" evidence="1">
    <location>
        <begin position="12"/>
        <end position="30"/>
    </location>
</feature>
<dbReference type="EMBL" id="CP027019">
    <property type="protein sequence ID" value="AVP49441.1"/>
    <property type="molecule type" value="Genomic_DNA"/>
</dbReference>
<feature type="transmembrane region" description="Helical" evidence="1">
    <location>
        <begin position="94"/>
        <end position="114"/>
    </location>
</feature>
<reference evidence="3" key="1">
    <citation type="submission" date="2018-02" db="EMBL/GenBank/DDBJ databases">
        <title>Firefly genomes illuminate parallel origins of bioluminescence in beetles.</title>
        <authorList>
            <person name="Fallon T.R."/>
            <person name="Lower S.E.S."/>
            <person name="Behringer M."/>
            <person name="Weng J.-K."/>
        </authorList>
    </citation>
    <scope>NUCLEOTIDE SEQUENCE [LARGE SCALE GENOMIC DNA]</scope>
</reference>
<organism evidence="2 3">
    <name type="scientific">Williamsoniiplasma luminosum</name>
    <dbReference type="NCBI Taxonomy" id="214888"/>
    <lineage>
        <taxon>Bacteria</taxon>
        <taxon>Bacillati</taxon>
        <taxon>Mycoplasmatota</taxon>
        <taxon>Mollicutes</taxon>
        <taxon>Entomoplasmatales</taxon>
        <taxon>Williamsoniiplasma</taxon>
    </lineage>
</organism>
<feature type="transmembrane region" description="Helical" evidence="1">
    <location>
        <begin position="162"/>
        <end position="182"/>
    </location>
</feature>
<keyword evidence="1" id="KW-0472">Membrane</keyword>
<dbReference type="AlphaFoldDB" id="A0A2S0NKA7"/>
<evidence type="ECO:0000313" key="3">
    <source>
        <dbReference type="Proteomes" id="UP000239250"/>
    </source>
</evidence>
<sequence>MLAAITTLYSGLTLLCILCTIMYTQVYRVIKKTIFNMFKDQIDFNEFPLYLKIEKLKSLIYYAVFIFIAWLIFIIFACWVILGTKLTKKELTIFFAISISFLIFHALVSLWFWWRNNTLVWSKNKLYSNNDLESTNKFAQENFNLDIASNQLNIISVKNSHWLMIYLFCVPLIAWIIPSTFVKIKVDLFEGKLNSDLKKCQKKLMKLAIKNKPIKEIEIFLIYLRNVGNFIWWMEKLHINNIVINEKQVHLYELKNAAIQNFFHYKNSVWLQK</sequence>
<dbReference type="Proteomes" id="UP000239250">
    <property type="component" value="Chromosome"/>
</dbReference>
<keyword evidence="1" id="KW-1133">Transmembrane helix</keyword>
<protein>
    <submittedName>
        <fullName evidence="2">Uncharacterized protein</fullName>
    </submittedName>
</protein>
<gene>
    <name evidence="2" type="ORF">C5T88_02580</name>
</gene>
<evidence type="ECO:0000313" key="2">
    <source>
        <dbReference type="EMBL" id="AVP49441.1"/>
    </source>
</evidence>
<keyword evidence="1" id="KW-0812">Transmembrane</keyword>
<dbReference type="RefSeq" id="WP_303662030.1">
    <property type="nucleotide sequence ID" value="NZ_CP027019.1"/>
</dbReference>
<accession>A0A2S0NKA7</accession>
<name>A0A2S0NKA7_9MOLU</name>
<feature type="transmembrane region" description="Helical" evidence="1">
    <location>
        <begin position="59"/>
        <end position="82"/>
    </location>
</feature>
<evidence type="ECO:0000256" key="1">
    <source>
        <dbReference type="SAM" id="Phobius"/>
    </source>
</evidence>
<proteinExistence type="predicted"/>